<dbReference type="RefSeq" id="WP_382179272.1">
    <property type="nucleotide sequence ID" value="NZ_JBHRXX010000010.1"/>
</dbReference>
<reference evidence="2" key="1">
    <citation type="journal article" date="2019" name="Int. J. Syst. Evol. Microbiol.">
        <title>The Global Catalogue of Microorganisms (GCM) 10K type strain sequencing project: providing services to taxonomists for standard genome sequencing and annotation.</title>
        <authorList>
            <consortium name="The Broad Institute Genomics Platform"/>
            <consortium name="The Broad Institute Genome Sequencing Center for Infectious Disease"/>
            <person name="Wu L."/>
            <person name="Ma J."/>
        </authorList>
    </citation>
    <scope>NUCLEOTIDE SEQUENCE [LARGE SCALE GENOMIC DNA]</scope>
    <source>
        <strain evidence="2">KCTC 42501</strain>
    </source>
</reference>
<dbReference type="EMBL" id="JBHRXX010000010">
    <property type="protein sequence ID" value="MFC3686427.1"/>
    <property type="molecule type" value="Genomic_DNA"/>
</dbReference>
<sequence>MSQWPQANALLLQQVVQPLRAGPGKTLVAVHYGLFPYEAESFRLSELGPLSLDAEVRLCFSDGTKLFVSWTQTAGWSETNSLAVAVSSFHCAGSLVYEDASLLSNWTSCLGARLVAADVLGWLETPAFLRLKFEHASILIGVGYESGFGNADRVIVRPHEDMWLDEAVVLWSSHAGGA</sequence>
<keyword evidence="2" id="KW-1185">Reference proteome</keyword>
<accession>A0ABV7WC11</accession>
<name>A0ABV7WC11_9BURK</name>
<evidence type="ECO:0000313" key="2">
    <source>
        <dbReference type="Proteomes" id="UP001595729"/>
    </source>
</evidence>
<evidence type="ECO:0000313" key="1">
    <source>
        <dbReference type="EMBL" id="MFC3686427.1"/>
    </source>
</evidence>
<organism evidence="1 2">
    <name type="scientific">Hydrogenophaga luteola</name>
    <dbReference type="NCBI Taxonomy" id="1591122"/>
    <lineage>
        <taxon>Bacteria</taxon>
        <taxon>Pseudomonadati</taxon>
        <taxon>Pseudomonadota</taxon>
        <taxon>Betaproteobacteria</taxon>
        <taxon>Burkholderiales</taxon>
        <taxon>Comamonadaceae</taxon>
        <taxon>Hydrogenophaga</taxon>
    </lineage>
</organism>
<comment type="caution">
    <text evidence="1">The sequence shown here is derived from an EMBL/GenBank/DDBJ whole genome shotgun (WGS) entry which is preliminary data.</text>
</comment>
<dbReference type="Proteomes" id="UP001595729">
    <property type="component" value="Unassembled WGS sequence"/>
</dbReference>
<gene>
    <name evidence="1" type="ORF">ACFOPI_22740</name>
</gene>
<proteinExistence type="predicted"/>
<protein>
    <submittedName>
        <fullName evidence="1">Uncharacterized protein</fullName>
    </submittedName>
</protein>